<evidence type="ECO:0000313" key="2">
    <source>
        <dbReference type="EMBL" id="MEM0541464.1"/>
    </source>
</evidence>
<name>A0ABU9N157_9FLAO</name>
<reference evidence="2 3" key="1">
    <citation type="submission" date="2024-03" db="EMBL/GenBank/DDBJ databases">
        <title>Two novel species of the genus Flavobacterium exhibiting potentially degradation of complex polysaccharides.</title>
        <authorList>
            <person name="Lian X."/>
        </authorList>
    </citation>
    <scope>NUCLEOTIDE SEQUENCE [LARGE SCALE GENOMIC DNA]</scope>
    <source>
        <strain evidence="3">j3</strain>
    </source>
</reference>
<gene>
    <name evidence="2" type="ORF">WFZ85_02445</name>
</gene>
<keyword evidence="3" id="KW-1185">Reference proteome</keyword>
<feature type="transmembrane region" description="Helical" evidence="1">
    <location>
        <begin position="150"/>
        <end position="167"/>
    </location>
</feature>
<keyword evidence="1" id="KW-0472">Membrane</keyword>
<keyword evidence="1" id="KW-0812">Transmembrane</keyword>
<protein>
    <submittedName>
        <fullName evidence="2">Uncharacterized protein</fullName>
    </submittedName>
</protein>
<keyword evidence="1" id="KW-1133">Transmembrane helix</keyword>
<dbReference type="RefSeq" id="WP_342694698.1">
    <property type="nucleotide sequence ID" value="NZ_JBCGDO010000002.1"/>
</dbReference>
<feature type="transmembrane region" description="Helical" evidence="1">
    <location>
        <begin position="81"/>
        <end position="100"/>
    </location>
</feature>
<accession>A0ABU9N157</accession>
<feature type="transmembrane region" description="Helical" evidence="1">
    <location>
        <begin position="173"/>
        <end position="192"/>
    </location>
</feature>
<sequence length="206" mass="24949">MKLTKENMQFIDTYLENSDVVYVDIRLEMVDHIATGVEEKMRSEQIDFYDAFKDYMVVHKKSILKNNKSRYSYSWESIKQFLLFLVKPYMLFLNVALFFFFKKIDVNRYFNEDFTVNNMFSGLIIVLFLFQIVYLEFILKKRFYIAERNIVVLVTLYYLQVFLLPVYCNNDVSIYTITIFSFLFLGYIIFLAKEIIKFNSYMLNYI</sequence>
<proteinExistence type="predicted"/>
<dbReference type="EMBL" id="JBCGDO010000002">
    <property type="protein sequence ID" value="MEM0541464.1"/>
    <property type="molecule type" value="Genomic_DNA"/>
</dbReference>
<organism evidence="2 3">
    <name type="scientific">Flavobacterium aureirubrum</name>
    <dbReference type="NCBI Taxonomy" id="3133147"/>
    <lineage>
        <taxon>Bacteria</taxon>
        <taxon>Pseudomonadati</taxon>
        <taxon>Bacteroidota</taxon>
        <taxon>Flavobacteriia</taxon>
        <taxon>Flavobacteriales</taxon>
        <taxon>Flavobacteriaceae</taxon>
        <taxon>Flavobacterium</taxon>
    </lineage>
</organism>
<comment type="caution">
    <text evidence="2">The sequence shown here is derived from an EMBL/GenBank/DDBJ whole genome shotgun (WGS) entry which is preliminary data.</text>
</comment>
<dbReference type="Proteomes" id="UP001460072">
    <property type="component" value="Unassembled WGS sequence"/>
</dbReference>
<evidence type="ECO:0000313" key="3">
    <source>
        <dbReference type="Proteomes" id="UP001460072"/>
    </source>
</evidence>
<feature type="transmembrane region" description="Helical" evidence="1">
    <location>
        <begin position="120"/>
        <end position="138"/>
    </location>
</feature>
<evidence type="ECO:0000256" key="1">
    <source>
        <dbReference type="SAM" id="Phobius"/>
    </source>
</evidence>